<organism evidence="2 3">
    <name type="scientific">Marinicauda salina</name>
    <dbReference type="NCBI Taxonomy" id="2135793"/>
    <lineage>
        <taxon>Bacteria</taxon>
        <taxon>Pseudomonadati</taxon>
        <taxon>Pseudomonadota</taxon>
        <taxon>Alphaproteobacteria</taxon>
        <taxon>Maricaulales</taxon>
        <taxon>Maricaulaceae</taxon>
        <taxon>Marinicauda</taxon>
    </lineage>
</organism>
<evidence type="ECO:0000259" key="1">
    <source>
        <dbReference type="Pfam" id="PF14295"/>
    </source>
</evidence>
<reference evidence="3" key="1">
    <citation type="submission" date="2018-05" db="EMBL/GenBank/DDBJ databases">
        <authorList>
            <person name="Liu B.-T."/>
        </authorList>
    </citation>
    <scope>NUCLEOTIDE SEQUENCE [LARGE SCALE GENOMIC DNA]</scope>
    <source>
        <strain evidence="3">WD6-1</strain>
    </source>
</reference>
<protein>
    <recommendedName>
        <fullName evidence="1">Apple domain-containing protein</fullName>
    </recommendedName>
</protein>
<name>A0A2U2BRH1_9PROT</name>
<feature type="domain" description="Apple" evidence="1">
    <location>
        <begin position="109"/>
        <end position="159"/>
    </location>
</feature>
<dbReference type="Pfam" id="PF14295">
    <property type="entry name" value="PAN_4"/>
    <property type="match status" value="1"/>
</dbReference>
<dbReference type="AlphaFoldDB" id="A0A2U2BRH1"/>
<comment type="caution">
    <text evidence="2">The sequence shown here is derived from an EMBL/GenBank/DDBJ whole genome shotgun (WGS) entry which is preliminary data.</text>
</comment>
<proteinExistence type="predicted"/>
<gene>
    <name evidence="2" type="ORF">DDZ18_12545</name>
</gene>
<evidence type="ECO:0000313" key="3">
    <source>
        <dbReference type="Proteomes" id="UP000245168"/>
    </source>
</evidence>
<evidence type="ECO:0000313" key="2">
    <source>
        <dbReference type="EMBL" id="PWE16589.1"/>
    </source>
</evidence>
<dbReference type="Gene3D" id="3.50.4.10">
    <property type="entry name" value="Hepatocyte Growth Factor"/>
    <property type="match status" value="1"/>
</dbReference>
<keyword evidence="3" id="KW-1185">Reference proteome</keyword>
<accession>A0A2U2BRH1</accession>
<dbReference type="InterPro" id="IPR003609">
    <property type="entry name" value="Pan_app"/>
</dbReference>
<dbReference type="EMBL" id="QEXV01000006">
    <property type="protein sequence ID" value="PWE16589.1"/>
    <property type="molecule type" value="Genomic_DNA"/>
</dbReference>
<sequence length="195" mass="21280">MRRQGRDVMRVLIVLAVAFLLAVVFADVARTQMVVPVQGHLGRQCNLDSQCDAPLVCSPAGRCVQACETVRDCPHGQYCVQGRPQDDYRVCAPRSAIAQDWFPALERNTDRPGSDLVGFPLDRADPIACHSECANDPRCRAWTYVEPGRQGALPRCYLKNPVPDPRPNRHTVSGVIRGPSGAYAVGGMAREAGPD</sequence>
<dbReference type="Proteomes" id="UP000245168">
    <property type="component" value="Unassembled WGS sequence"/>
</dbReference>